<sequence length="118" mass="12604">SCCPGPVQNPQFWGPESPPPFCCPPSPQSFAMCHFFRSPSPNAGFHFVIGCWQITGIPLLLPGPLICHRAPYTASSHAAATGPDVCHGSPVRPPIAAVSYRHTLPCATFRSPHTLLVC</sequence>
<dbReference type="EMBL" id="CATNWA010002587">
    <property type="protein sequence ID" value="CAI9543277.1"/>
    <property type="molecule type" value="Genomic_DNA"/>
</dbReference>
<evidence type="ECO:0000313" key="1">
    <source>
        <dbReference type="EMBL" id="CAI9543277.1"/>
    </source>
</evidence>
<proteinExistence type="predicted"/>
<accession>A0ABN9B6S1</accession>
<protein>
    <submittedName>
        <fullName evidence="1">Uncharacterized protein</fullName>
    </submittedName>
</protein>
<comment type="caution">
    <text evidence="1">The sequence shown here is derived from an EMBL/GenBank/DDBJ whole genome shotgun (WGS) entry which is preliminary data.</text>
</comment>
<reference evidence="1" key="1">
    <citation type="submission" date="2023-05" db="EMBL/GenBank/DDBJ databases">
        <authorList>
            <person name="Stuckert A."/>
        </authorList>
    </citation>
    <scope>NUCLEOTIDE SEQUENCE</scope>
</reference>
<evidence type="ECO:0000313" key="2">
    <source>
        <dbReference type="Proteomes" id="UP001162483"/>
    </source>
</evidence>
<gene>
    <name evidence="1" type="ORF">SPARVUS_LOCUS2251208</name>
</gene>
<name>A0ABN9B6S1_9NEOB</name>
<keyword evidence="2" id="KW-1185">Reference proteome</keyword>
<feature type="non-terminal residue" evidence="1">
    <location>
        <position position="1"/>
    </location>
</feature>
<dbReference type="Proteomes" id="UP001162483">
    <property type="component" value="Unassembled WGS sequence"/>
</dbReference>
<organism evidence="1 2">
    <name type="scientific">Staurois parvus</name>
    <dbReference type="NCBI Taxonomy" id="386267"/>
    <lineage>
        <taxon>Eukaryota</taxon>
        <taxon>Metazoa</taxon>
        <taxon>Chordata</taxon>
        <taxon>Craniata</taxon>
        <taxon>Vertebrata</taxon>
        <taxon>Euteleostomi</taxon>
        <taxon>Amphibia</taxon>
        <taxon>Batrachia</taxon>
        <taxon>Anura</taxon>
        <taxon>Neobatrachia</taxon>
        <taxon>Ranoidea</taxon>
        <taxon>Ranidae</taxon>
        <taxon>Staurois</taxon>
    </lineage>
</organism>